<evidence type="ECO:0000256" key="1">
    <source>
        <dbReference type="ARBA" id="ARBA00004370"/>
    </source>
</evidence>
<dbReference type="RefSeq" id="WP_117545560.1">
    <property type="nucleotide sequence ID" value="NZ_JBKUNB010000017.1"/>
</dbReference>
<dbReference type="PROSITE" id="PS50885">
    <property type="entry name" value="HAMP"/>
    <property type="match status" value="1"/>
</dbReference>
<feature type="domain" description="HAMP" evidence="5">
    <location>
        <begin position="315"/>
        <end position="367"/>
    </location>
</feature>
<evidence type="ECO:0000256" key="2">
    <source>
        <dbReference type="ARBA" id="ARBA00022553"/>
    </source>
</evidence>
<keyword evidence="4" id="KW-1133">Transmembrane helix</keyword>
<keyword evidence="6" id="KW-0418">Kinase</keyword>
<keyword evidence="4" id="KW-0472">Membrane</keyword>
<feature type="transmembrane region" description="Helical" evidence="4">
    <location>
        <begin position="294"/>
        <end position="312"/>
    </location>
</feature>
<evidence type="ECO:0000313" key="6">
    <source>
        <dbReference type="EMBL" id="RGE56483.1"/>
    </source>
</evidence>
<dbReference type="InterPro" id="IPR036890">
    <property type="entry name" value="HATPase_C_sf"/>
</dbReference>
<evidence type="ECO:0000256" key="4">
    <source>
        <dbReference type="SAM" id="Phobius"/>
    </source>
</evidence>
<comment type="caution">
    <text evidence="6">The sequence shown here is derived from an EMBL/GenBank/DDBJ whole genome shotgun (WGS) entry which is preliminary data.</text>
</comment>
<reference evidence="6" key="1">
    <citation type="submission" date="2018-08" db="EMBL/GenBank/DDBJ databases">
        <title>A genome reference for cultivated species of the human gut microbiota.</title>
        <authorList>
            <person name="Zou Y."/>
            <person name="Xue W."/>
            <person name="Luo G."/>
        </authorList>
    </citation>
    <scope>NUCLEOTIDE SEQUENCE [LARGE SCALE GENOMIC DNA]</scope>
    <source>
        <strain evidence="6">TF05-5AC</strain>
    </source>
</reference>
<dbReference type="GeneID" id="97989894"/>
<dbReference type="PANTHER" id="PTHR34220:SF7">
    <property type="entry name" value="SENSOR HISTIDINE KINASE YPDA"/>
    <property type="match status" value="1"/>
</dbReference>
<dbReference type="Pfam" id="PF06580">
    <property type="entry name" value="His_kinase"/>
    <property type="match status" value="1"/>
</dbReference>
<name>A0A3E3HXF0_9FIRM</name>
<organism evidence="6 7">
    <name type="scientific">Eisenbergiella massiliensis</name>
    <dbReference type="NCBI Taxonomy" id="1720294"/>
    <lineage>
        <taxon>Bacteria</taxon>
        <taxon>Bacillati</taxon>
        <taxon>Bacillota</taxon>
        <taxon>Clostridia</taxon>
        <taxon>Lachnospirales</taxon>
        <taxon>Lachnospiraceae</taxon>
        <taxon>Eisenbergiella</taxon>
    </lineage>
</organism>
<protein>
    <submittedName>
        <fullName evidence="6">Sensor histidine kinase</fullName>
    </submittedName>
</protein>
<feature type="transmembrane region" description="Helical" evidence="4">
    <location>
        <begin position="12"/>
        <end position="34"/>
    </location>
</feature>
<dbReference type="InterPro" id="IPR003660">
    <property type="entry name" value="HAMP_dom"/>
</dbReference>
<comment type="subcellular location">
    <subcellularLocation>
        <location evidence="1">Membrane</location>
    </subcellularLocation>
</comment>
<dbReference type="InterPro" id="IPR050640">
    <property type="entry name" value="Bact_2-comp_sensor_kinase"/>
</dbReference>
<dbReference type="InterPro" id="IPR010559">
    <property type="entry name" value="Sig_transdc_His_kin_internal"/>
</dbReference>
<dbReference type="Proteomes" id="UP000260812">
    <property type="component" value="Unassembled WGS sequence"/>
</dbReference>
<gene>
    <name evidence="6" type="ORF">DXC51_24335</name>
</gene>
<dbReference type="Gene3D" id="6.10.340.10">
    <property type="match status" value="1"/>
</dbReference>
<evidence type="ECO:0000313" key="7">
    <source>
        <dbReference type="Proteomes" id="UP000260812"/>
    </source>
</evidence>
<keyword evidence="2" id="KW-0597">Phosphoprotein</keyword>
<keyword evidence="7" id="KW-1185">Reference proteome</keyword>
<dbReference type="GO" id="GO:0016020">
    <property type="term" value="C:membrane"/>
    <property type="evidence" value="ECO:0007669"/>
    <property type="project" value="UniProtKB-SubCell"/>
</dbReference>
<dbReference type="SUPFAM" id="SSF55874">
    <property type="entry name" value="ATPase domain of HSP90 chaperone/DNA topoisomerase II/histidine kinase"/>
    <property type="match status" value="1"/>
</dbReference>
<accession>A0A3E3HXF0</accession>
<dbReference type="GO" id="GO:0000155">
    <property type="term" value="F:phosphorelay sensor kinase activity"/>
    <property type="evidence" value="ECO:0007669"/>
    <property type="project" value="InterPro"/>
</dbReference>
<proteinExistence type="predicted"/>
<dbReference type="Gene3D" id="3.30.565.10">
    <property type="entry name" value="Histidine kinase-like ATPase, C-terminal domain"/>
    <property type="match status" value="1"/>
</dbReference>
<dbReference type="EMBL" id="QVLV01000025">
    <property type="protein sequence ID" value="RGE56483.1"/>
    <property type="molecule type" value="Genomic_DNA"/>
</dbReference>
<evidence type="ECO:0000256" key="3">
    <source>
        <dbReference type="ARBA" id="ARBA00022679"/>
    </source>
</evidence>
<sequence length="604" mass="70467">MDKKTSLQRKFMIFYGSTVLIPMIIMIVFFTYFFNKQMEKDFISLYQTEFLKIAELTQKELDSNSTRCLRFSNDTKLKSLLNPARKYESYMDSINSYYSYLEPIITNEFRFENMSSKIKIYYTNENLIPGYDIYIYADDKVRQTDIFQQAVQANGQMIWSYDQKTGDVIMAVKIKDINDRLYGVFTLTLSAHILEQYLTIQDADKMVLMLVDNEGMVISSNKKGIAGQTNSDLAVGGALCKAANLKQPAVYGEIKQYIFTYDFRSKGVMLPDWRIISLIPTNQIRGSVYSLRNALIISSVLILLVSCVLFVWQMNRQFGRLRTVMYYMRNAQKGEMMTIPLAVKKDEIDEIVQTYNYMVKGLEELIEVNYKNDIKMKNILLSKREAELYALQSQVNPHFIFNMLEVIRMKLITNKDRENARMVYLMSQMLRKSLAWKKEKIKFSEEIEFTSEYLELQSRLVEGNLHFKLVCQEELKSYCVLKFILQPLVENAIKHNNLHTGQELYVWVGASREIQNNKPIMRLWVADNGVGAPKEVFEEMERCLKDDSSGQRYEKETNSIGILNVDERIKHHYGKEYGIEGIMPFEKGGTGWVIELIIPLEHEE</sequence>
<keyword evidence="4" id="KW-0812">Transmembrane</keyword>
<dbReference type="AlphaFoldDB" id="A0A3E3HXF0"/>
<dbReference type="PANTHER" id="PTHR34220">
    <property type="entry name" value="SENSOR HISTIDINE KINASE YPDA"/>
    <property type="match status" value="1"/>
</dbReference>
<evidence type="ECO:0000259" key="5">
    <source>
        <dbReference type="PROSITE" id="PS50885"/>
    </source>
</evidence>
<keyword evidence="3" id="KW-0808">Transferase</keyword>